<comment type="caution">
    <text evidence="14">Lacks conserved residue(s) required for the propagation of feature annotation.</text>
</comment>
<keyword evidence="3 14" id="KW-0813">Transport</keyword>
<feature type="transmembrane region" description="Helical" evidence="15">
    <location>
        <begin position="69"/>
        <end position="86"/>
    </location>
</feature>
<dbReference type="EMBL" id="PIPL01000001">
    <property type="protein sequence ID" value="RUO26168.1"/>
    <property type="molecule type" value="Genomic_DNA"/>
</dbReference>
<evidence type="ECO:0000256" key="6">
    <source>
        <dbReference type="ARBA" id="ARBA00022692"/>
    </source>
</evidence>
<dbReference type="GO" id="GO:0009055">
    <property type="term" value="F:electron transfer activity"/>
    <property type="evidence" value="ECO:0007669"/>
    <property type="project" value="UniProtKB-UniRule"/>
</dbReference>
<evidence type="ECO:0000256" key="11">
    <source>
        <dbReference type="ARBA" id="ARBA00023157"/>
    </source>
</evidence>
<evidence type="ECO:0000256" key="8">
    <source>
        <dbReference type="ARBA" id="ARBA00022989"/>
    </source>
</evidence>
<feature type="transmembrane region" description="Helical" evidence="15">
    <location>
        <begin position="36"/>
        <end position="57"/>
    </location>
</feature>
<evidence type="ECO:0000256" key="2">
    <source>
        <dbReference type="ARBA" id="ARBA00008823"/>
    </source>
</evidence>
<dbReference type="HAMAP" id="MF_00286">
    <property type="entry name" value="DsbB"/>
    <property type="match status" value="1"/>
</dbReference>
<keyword evidence="11 14" id="KW-1015">Disulfide bond</keyword>
<evidence type="ECO:0000256" key="12">
    <source>
        <dbReference type="ARBA" id="ARBA00023186"/>
    </source>
</evidence>
<keyword evidence="6 14" id="KW-0812">Transmembrane</keyword>
<keyword evidence="7 14" id="KW-0249">Electron transport</keyword>
<dbReference type="PANTHER" id="PTHR36570">
    <property type="entry name" value="DISULFIDE BOND FORMATION PROTEIN B"/>
    <property type="match status" value="1"/>
</dbReference>
<dbReference type="InterPro" id="IPR003752">
    <property type="entry name" value="DiS_bond_form_DsbB/BdbC"/>
</dbReference>
<sequence length="197" mass="22542">MIIFTSISLYQHRAVTFRDFLTSITVRIAKWPSQRLPWLLLALSSTALIVVALYTQYGPQQLIPCVQCIYQRTAMIALTLFAWLGVTAPHYRMVRWLAIVGWIISSAVGWYAANHHVWLQEAANPLFQPCSPYPDFPTWLPLHDWMPWLFGAGGLCGDIDWQFAGLSMPEWLRIIFATYLAIALVVALCRMAHHPNR</sequence>
<feature type="topological domain" description="Cytoplasmic" evidence="14">
    <location>
        <begin position="190"/>
        <end position="197"/>
    </location>
</feature>
<dbReference type="GO" id="GO:0015035">
    <property type="term" value="F:protein-disulfide reductase activity"/>
    <property type="evidence" value="ECO:0007669"/>
    <property type="project" value="UniProtKB-UniRule"/>
</dbReference>
<keyword evidence="4 14" id="KW-1003">Cell membrane</keyword>
<evidence type="ECO:0000256" key="3">
    <source>
        <dbReference type="ARBA" id="ARBA00022448"/>
    </source>
</evidence>
<evidence type="ECO:0000256" key="13">
    <source>
        <dbReference type="ARBA" id="ARBA00023284"/>
    </source>
</evidence>
<comment type="function">
    <text evidence="14">Required for disulfide bond formation in some periplasmic proteins. Acts by oxidizing the DsbA protein.</text>
</comment>
<dbReference type="Pfam" id="PF02600">
    <property type="entry name" value="DsbB"/>
    <property type="match status" value="1"/>
</dbReference>
<dbReference type="InterPro" id="IPR022920">
    <property type="entry name" value="Disulphide_bond_form_DsbB"/>
</dbReference>
<feature type="transmembrane region" description="Helical" evidence="15">
    <location>
        <begin position="171"/>
        <end position="189"/>
    </location>
</feature>
<evidence type="ECO:0000256" key="1">
    <source>
        <dbReference type="ARBA" id="ARBA00004429"/>
    </source>
</evidence>
<gene>
    <name evidence="14" type="primary">dsbB</name>
    <name evidence="16" type="ORF">CWE09_05490</name>
</gene>
<reference evidence="16 17" key="1">
    <citation type="journal article" date="2011" name="Front. Microbiol.">
        <title>Genomic signatures of strain selection and enhancement in Bacillus atrophaeus var. globigii, a historical biowarfare simulant.</title>
        <authorList>
            <person name="Gibbons H.S."/>
            <person name="Broomall S.M."/>
            <person name="McNew L.A."/>
            <person name="Daligault H."/>
            <person name="Chapman C."/>
            <person name="Bruce D."/>
            <person name="Karavis M."/>
            <person name="Krepps M."/>
            <person name="McGregor P.A."/>
            <person name="Hong C."/>
            <person name="Park K.H."/>
            <person name="Akmal A."/>
            <person name="Feldman A."/>
            <person name="Lin J.S."/>
            <person name="Chang W.E."/>
            <person name="Higgs B.W."/>
            <person name="Demirev P."/>
            <person name="Lindquist J."/>
            <person name="Liem A."/>
            <person name="Fochler E."/>
            <person name="Read T.D."/>
            <person name="Tapia R."/>
            <person name="Johnson S."/>
            <person name="Bishop-Lilly K.A."/>
            <person name="Detter C."/>
            <person name="Han C."/>
            <person name="Sozhamannan S."/>
            <person name="Rosenzweig C.N."/>
            <person name="Skowronski E.W."/>
        </authorList>
    </citation>
    <scope>NUCLEOTIDE SEQUENCE [LARGE SCALE GENOMIC DNA]</scope>
    <source>
        <strain evidence="16 17">MLST1</strain>
    </source>
</reference>
<evidence type="ECO:0000256" key="7">
    <source>
        <dbReference type="ARBA" id="ARBA00022982"/>
    </source>
</evidence>
<evidence type="ECO:0000256" key="14">
    <source>
        <dbReference type="HAMAP-Rule" id="MF_00286"/>
    </source>
</evidence>
<feature type="transmembrane region" description="Helical" evidence="15">
    <location>
        <begin position="93"/>
        <end position="113"/>
    </location>
</feature>
<evidence type="ECO:0000313" key="16">
    <source>
        <dbReference type="EMBL" id="RUO26168.1"/>
    </source>
</evidence>
<name>A0A432W996_9GAMM</name>
<dbReference type="GO" id="GO:0005886">
    <property type="term" value="C:plasma membrane"/>
    <property type="evidence" value="ECO:0007669"/>
    <property type="project" value="UniProtKB-SubCell"/>
</dbReference>
<comment type="subcellular location">
    <subcellularLocation>
        <location evidence="1">Cell inner membrane</location>
        <topology evidence="1">Multi-pass membrane protein</topology>
    </subcellularLocation>
    <subcellularLocation>
        <location evidence="14">Cell membrane</location>
        <topology evidence="14">Multi-pass membrane protein</topology>
    </subcellularLocation>
</comment>
<dbReference type="SUPFAM" id="SSF158442">
    <property type="entry name" value="DsbB-like"/>
    <property type="match status" value="1"/>
</dbReference>
<dbReference type="AlphaFoldDB" id="A0A432W996"/>
<feature type="disulfide bond" description="Redox-active" evidence="14">
    <location>
        <begin position="65"/>
        <end position="68"/>
    </location>
</feature>
<dbReference type="Proteomes" id="UP000288293">
    <property type="component" value="Unassembled WGS sequence"/>
</dbReference>
<keyword evidence="12 14" id="KW-0143">Chaperone</keyword>
<dbReference type="Gene3D" id="1.20.1550.10">
    <property type="entry name" value="DsbB-like"/>
    <property type="match status" value="1"/>
</dbReference>
<evidence type="ECO:0000256" key="4">
    <source>
        <dbReference type="ARBA" id="ARBA00022475"/>
    </source>
</evidence>
<accession>A0A432W996</accession>
<keyword evidence="17" id="KW-1185">Reference proteome</keyword>
<evidence type="ECO:0000256" key="15">
    <source>
        <dbReference type="SAM" id="Phobius"/>
    </source>
</evidence>
<dbReference type="PANTHER" id="PTHR36570:SF2">
    <property type="entry name" value="DISULFIDE BOND FORMATION PROTEIN B"/>
    <property type="match status" value="1"/>
</dbReference>
<keyword evidence="13 14" id="KW-0676">Redox-active center</keyword>
<feature type="topological domain" description="Cytoplasmic" evidence="14">
    <location>
        <begin position="1"/>
        <end position="37"/>
    </location>
</feature>
<dbReference type="GO" id="GO:0006457">
    <property type="term" value="P:protein folding"/>
    <property type="evidence" value="ECO:0007669"/>
    <property type="project" value="InterPro"/>
</dbReference>
<evidence type="ECO:0000313" key="17">
    <source>
        <dbReference type="Proteomes" id="UP000288293"/>
    </source>
</evidence>
<feature type="topological domain" description="Periplasmic" evidence="14">
    <location>
        <begin position="56"/>
        <end position="73"/>
    </location>
</feature>
<protein>
    <recommendedName>
        <fullName evidence="14">Disulfide bond formation protein B</fullName>
    </recommendedName>
    <alternativeName>
        <fullName evidence="14">Disulfide oxidoreductase</fullName>
    </alternativeName>
</protein>
<proteinExistence type="inferred from homology"/>
<dbReference type="InterPro" id="IPR050183">
    <property type="entry name" value="DsbB"/>
</dbReference>
<feature type="disulfide bond" description="Redox-active" evidence="14">
    <location>
        <begin position="130"/>
        <end position="156"/>
    </location>
</feature>
<keyword evidence="8 14" id="KW-1133">Transmembrane helix</keyword>
<keyword evidence="10 14" id="KW-0472">Membrane</keyword>
<evidence type="ECO:0000256" key="5">
    <source>
        <dbReference type="ARBA" id="ARBA00022519"/>
    </source>
</evidence>
<keyword evidence="5" id="KW-0997">Cell inner membrane</keyword>
<comment type="caution">
    <text evidence="16">The sequence shown here is derived from an EMBL/GenBank/DDBJ whole genome shotgun (WGS) entry which is preliminary data.</text>
</comment>
<comment type="similarity">
    <text evidence="2 14">Belongs to the DsbB family.</text>
</comment>
<dbReference type="InterPro" id="IPR023380">
    <property type="entry name" value="DsbB-like_sf"/>
</dbReference>
<evidence type="ECO:0000256" key="10">
    <source>
        <dbReference type="ARBA" id="ARBA00023136"/>
    </source>
</evidence>
<organism evidence="16 17">
    <name type="scientific">Aliidiomarina minuta</name>
    <dbReference type="NCBI Taxonomy" id="880057"/>
    <lineage>
        <taxon>Bacteria</taxon>
        <taxon>Pseudomonadati</taxon>
        <taxon>Pseudomonadota</taxon>
        <taxon>Gammaproteobacteria</taxon>
        <taxon>Alteromonadales</taxon>
        <taxon>Idiomarinaceae</taxon>
        <taxon>Aliidiomarina</taxon>
    </lineage>
</organism>
<evidence type="ECO:0000256" key="9">
    <source>
        <dbReference type="ARBA" id="ARBA00023002"/>
    </source>
</evidence>
<keyword evidence="9 14" id="KW-0560">Oxidoreductase</keyword>